<dbReference type="InterPro" id="IPR025406">
    <property type="entry name" value="DUF4132"/>
</dbReference>
<dbReference type="AlphaFoldDB" id="A0AAE3ZXJ3"/>
<dbReference type="Pfam" id="PF13569">
    <property type="entry name" value="DUF4132"/>
    <property type="match status" value="1"/>
</dbReference>
<proteinExistence type="predicted"/>
<evidence type="ECO:0000259" key="1">
    <source>
        <dbReference type="Pfam" id="PF13569"/>
    </source>
</evidence>
<gene>
    <name evidence="3" type="ORF">J2S44_007971</name>
</gene>
<feature type="domain" description="DUF7737" evidence="2">
    <location>
        <begin position="694"/>
        <end position="796"/>
    </location>
</feature>
<evidence type="ECO:0000313" key="4">
    <source>
        <dbReference type="Proteomes" id="UP001183629"/>
    </source>
</evidence>
<comment type="caution">
    <text evidence="3">The sequence shown here is derived from an EMBL/GenBank/DDBJ whole genome shotgun (WGS) entry which is preliminary data.</text>
</comment>
<accession>A0AAE3ZXJ3</accession>
<dbReference type="InterPro" id="IPR056639">
    <property type="entry name" value="DUF7737"/>
</dbReference>
<dbReference type="Proteomes" id="UP001183629">
    <property type="component" value="Unassembled WGS sequence"/>
</dbReference>
<dbReference type="RefSeq" id="WP_310428273.1">
    <property type="nucleotide sequence ID" value="NZ_JAVDYC010000001.1"/>
</dbReference>
<reference evidence="3 4" key="1">
    <citation type="submission" date="2023-07" db="EMBL/GenBank/DDBJ databases">
        <title>Sequencing the genomes of 1000 actinobacteria strains.</title>
        <authorList>
            <person name="Klenk H.-P."/>
        </authorList>
    </citation>
    <scope>NUCLEOTIDE SEQUENCE [LARGE SCALE GENOMIC DNA]</scope>
    <source>
        <strain evidence="3 4">DSM 44711</strain>
    </source>
</reference>
<name>A0AAE3ZXJ3_9ACTN</name>
<dbReference type="EMBL" id="JAVDYC010000001">
    <property type="protein sequence ID" value="MDR7327721.1"/>
    <property type="molecule type" value="Genomic_DNA"/>
</dbReference>
<evidence type="ECO:0000259" key="2">
    <source>
        <dbReference type="Pfam" id="PF24879"/>
    </source>
</evidence>
<sequence length="802" mass="85984">MAELRWAPHLIGHRPPDLDLFEAYGEEAARLDRDGLAAFAERVRRELGLHDRHRLHLIAGATIDAAFDRHFPLPADAGLADVLDTPWPTAAREERLVALMPSPPEQSLDRRRRDVFVPHALASGDSRLLRLMATSRVGRLGPDGTVAMLDALHDRGELTPSIIEAALDVDRHLGRSLGPAGCRAAVHDVYDELTWRGVRDGLRLDALPSGLVPRGLRFVEAALTCTDPRLAAYLGAAAVPPDELVAFLTAQSPAVRRQVFTLRRAAGDAAVLLESLGLGPAAPLLAIIDAPRPEHPEPHDRAAILAADGPWSRPLLELAPSEPVSAALGLNRAAVEKRVRNNALDGIAAFGLLPLADGETALDRYLALQAVAKRGPGLGPNRRHSHAAAVRVAIAHLAQVVGADPARFEWECEARIATGMRTGWDVPPYRLVASADGIAVTKAGKALRSVPAAVRKDPSYAEARRTVDVLRDQSRRMRVSLIERLVATGGTLTPGEWALLSRLPSAAAMLPGLLWRDASGAVGLVPQVDPAGPLTAVHPADLLADGRLSHWQQELVRRRLRQPVKQVFRELYPLTPAERESGTASHRFAGHVVQGARAAALLSERGWRTHGEYADAQATRAAGPFVAELHAELHGYWGMADVTLRHISFQPVGGGPAVALEDVPPIVFSEVMRDVDLIVSVASGTPYHSAPVVESRVALVRSLVAALGLERVTVAERHARVAGSRATYVVHLGSGSIHLEPGGYLCVVPAGWGESPHERLFLPFADEDATTGVIISKILLLADDEHITDPSILAQIAARTAG</sequence>
<dbReference type="Pfam" id="PF24879">
    <property type="entry name" value="DUF7737"/>
    <property type="match status" value="1"/>
</dbReference>
<keyword evidence="4" id="KW-1185">Reference proteome</keyword>
<protein>
    <recommendedName>
        <fullName evidence="5">DUF4132 domain-containing protein</fullName>
    </recommendedName>
</protein>
<evidence type="ECO:0008006" key="5">
    <source>
        <dbReference type="Google" id="ProtNLM"/>
    </source>
</evidence>
<organism evidence="3 4">
    <name type="scientific">Catenuloplanes niger</name>
    <dbReference type="NCBI Taxonomy" id="587534"/>
    <lineage>
        <taxon>Bacteria</taxon>
        <taxon>Bacillati</taxon>
        <taxon>Actinomycetota</taxon>
        <taxon>Actinomycetes</taxon>
        <taxon>Micromonosporales</taxon>
        <taxon>Micromonosporaceae</taxon>
        <taxon>Catenuloplanes</taxon>
    </lineage>
</organism>
<evidence type="ECO:0000313" key="3">
    <source>
        <dbReference type="EMBL" id="MDR7327721.1"/>
    </source>
</evidence>
<feature type="domain" description="DUF4132" evidence="1">
    <location>
        <begin position="444"/>
        <end position="607"/>
    </location>
</feature>